<dbReference type="PRINTS" id="PR00344">
    <property type="entry name" value="BCTRLSENSOR"/>
</dbReference>
<dbReference type="PANTHER" id="PTHR43065">
    <property type="entry name" value="SENSOR HISTIDINE KINASE"/>
    <property type="match status" value="1"/>
</dbReference>
<feature type="transmembrane region" description="Helical" evidence="15">
    <location>
        <begin position="12"/>
        <end position="32"/>
    </location>
</feature>
<keyword evidence="9 17" id="KW-0418">Kinase</keyword>
<dbReference type="Gene3D" id="1.10.287.130">
    <property type="match status" value="1"/>
</dbReference>
<keyword evidence="5" id="KW-0597">Phosphoprotein</keyword>
<evidence type="ECO:0000259" key="16">
    <source>
        <dbReference type="PROSITE" id="PS50109"/>
    </source>
</evidence>
<gene>
    <name evidence="17" type="ORF">EV690_3031</name>
</gene>
<dbReference type="GO" id="GO:0005886">
    <property type="term" value="C:plasma membrane"/>
    <property type="evidence" value="ECO:0007669"/>
    <property type="project" value="UniProtKB-SubCell"/>
</dbReference>
<dbReference type="PANTHER" id="PTHR43065:SF46">
    <property type="entry name" value="C4-DICARBOXYLATE TRANSPORT SENSOR PROTEIN DCTB"/>
    <property type="match status" value="1"/>
</dbReference>
<dbReference type="Proteomes" id="UP000295565">
    <property type="component" value="Unassembled WGS sequence"/>
</dbReference>
<evidence type="ECO:0000256" key="13">
    <source>
        <dbReference type="ARBA" id="ARBA00023136"/>
    </source>
</evidence>
<evidence type="ECO:0000256" key="1">
    <source>
        <dbReference type="ARBA" id="ARBA00000085"/>
    </source>
</evidence>
<keyword evidence="18" id="KW-1185">Reference proteome</keyword>
<proteinExistence type="predicted"/>
<keyword evidence="10" id="KW-0067">ATP-binding</keyword>
<dbReference type="SUPFAM" id="SSF103190">
    <property type="entry name" value="Sensory domain-like"/>
    <property type="match status" value="1"/>
</dbReference>
<feature type="transmembrane region" description="Helical" evidence="15">
    <location>
        <begin position="295"/>
        <end position="317"/>
    </location>
</feature>
<evidence type="ECO:0000256" key="7">
    <source>
        <dbReference type="ARBA" id="ARBA00022692"/>
    </source>
</evidence>
<dbReference type="Gene3D" id="3.30.450.20">
    <property type="entry name" value="PAS domain"/>
    <property type="match status" value="2"/>
</dbReference>
<keyword evidence="8" id="KW-0547">Nucleotide-binding</keyword>
<dbReference type="Pfam" id="PF02518">
    <property type="entry name" value="HATPase_c"/>
    <property type="match status" value="1"/>
</dbReference>
<dbReference type="FunFam" id="3.30.450.20:FF:000127">
    <property type="entry name" value="C4-dicarboxylate transport sensor protein"/>
    <property type="match status" value="1"/>
</dbReference>
<dbReference type="Pfam" id="PF00512">
    <property type="entry name" value="HisKA"/>
    <property type="match status" value="1"/>
</dbReference>
<keyword evidence="6" id="KW-0808">Transferase</keyword>
<evidence type="ECO:0000256" key="10">
    <source>
        <dbReference type="ARBA" id="ARBA00022840"/>
    </source>
</evidence>
<dbReference type="GO" id="GO:0000155">
    <property type="term" value="F:phosphorelay sensor kinase activity"/>
    <property type="evidence" value="ECO:0007669"/>
    <property type="project" value="InterPro"/>
</dbReference>
<comment type="catalytic activity">
    <reaction evidence="1">
        <text>ATP + protein L-histidine = ADP + protein N-phospho-L-histidine.</text>
        <dbReference type="EC" id="2.7.13.3"/>
    </reaction>
</comment>
<keyword evidence="12" id="KW-0902">Two-component regulatory system</keyword>
<dbReference type="InterPro" id="IPR004358">
    <property type="entry name" value="Sig_transdc_His_kin-like_C"/>
</dbReference>
<evidence type="ECO:0000256" key="8">
    <source>
        <dbReference type="ARBA" id="ARBA00022741"/>
    </source>
</evidence>
<dbReference type="EMBL" id="SMGD01000016">
    <property type="protein sequence ID" value="TCK46883.1"/>
    <property type="molecule type" value="Genomic_DNA"/>
</dbReference>
<dbReference type="SUPFAM" id="SSF47384">
    <property type="entry name" value="Homodimeric domain of signal transducing histidine kinase"/>
    <property type="match status" value="1"/>
</dbReference>
<dbReference type="InterPro" id="IPR003661">
    <property type="entry name" value="HisK_dim/P_dom"/>
</dbReference>
<evidence type="ECO:0000256" key="9">
    <source>
        <dbReference type="ARBA" id="ARBA00022777"/>
    </source>
</evidence>
<dbReference type="InterPro" id="IPR017055">
    <property type="entry name" value="Sig_transdc_His_kinase_DctB"/>
</dbReference>
<dbReference type="AlphaFoldDB" id="A0A4R1J8H2"/>
<dbReference type="InterPro" id="IPR036097">
    <property type="entry name" value="HisK_dim/P_sf"/>
</dbReference>
<dbReference type="SMART" id="SM00388">
    <property type="entry name" value="HisKA"/>
    <property type="match status" value="1"/>
</dbReference>
<dbReference type="SMART" id="SM00387">
    <property type="entry name" value="HATPase_c"/>
    <property type="match status" value="1"/>
</dbReference>
<name>A0A4R1J8H2_9GAMM</name>
<organism evidence="17 18">
    <name type="scientific">Celerinatantimonas diazotrophica</name>
    <dbReference type="NCBI Taxonomy" id="412034"/>
    <lineage>
        <taxon>Bacteria</taxon>
        <taxon>Pseudomonadati</taxon>
        <taxon>Pseudomonadota</taxon>
        <taxon>Gammaproteobacteria</taxon>
        <taxon>Celerinatantimonadaceae</taxon>
        <taxon>Celerinatantimonas</taxon>
    </lineage>
</organism>
<feature type="coiled-coil region" evidence="14">
    <location>
        <begin position="331"/>
        <end position="379"/>
    </location>
</feature>
<evidence type="ECO:0000256" key="4">
    <source>
        <dbReference type="ARBA" id="ARBA00022475"/>
    </source>
</evidence>
<keyword evidence="13 15" id="KW-0472">Membrane</keyword>
<evidence type="ECO:0000256" key="3">
    <source>
        <dbReference type="ARBA" id="ARBA00012438"/>
    </source>
</evidence>
<dbReference type="SUPFAM" id="SSF55874">
    <property type="entry name" value="ATPase domain of HSP90 chaperone/DNA topoisomerase II/histidine kinase"/>
    <property type="match status" value="1"/>
</dbReference>
<evidence type="ECO:0000256" key="6">
    <source>
        <dbReference type="ARBA" id="ARBA00022679"/>
    </source>
</evidence>
<dbReference type="InterPro" id="IPR029151">
    <property type="entry name" value="Sensor-like_sf"/>
</dbReference>
<accession>A0A4R1J8H2</accession>
<reference evidence="17 18" key="1">
    <citation type="submission" date="2019-03" db="EMBL/GenBank/DDBJ databases">
        <title>Genomic Encyclopedia of Type Strains, Phase IV (KMG-IV): sequencing the most valuable type-strain genomes for metagenomic binning, comparative biology and taxonomic classification.</title>
        <authorList>
            <person name="Goeker M."/>
        </authorList>
    </citation>
    <scope>NUCLEOTIDE SEQUENCE [LARGE SCALE GENOMIC DNA]</scope>
    <source>
        <strain evidence="17 18">DSM 18577</strain>
    </source>
</reference>
<evidence type="ECO:0000313" key="17">
    <source>
        <dbReference type="EMBL" id="TCK46883.1"/>
    </source>
</evidence>
<evidence type="ECO:0000256" key="2">
    <source>
        <dbReference type="ARBA" id="ARBA00004651"/>
    </source>
</evidence>
<dbReference type="CDD" id="cd12914">
    <property type="entry name" value="PDC1_DGC_like"/>
    <property type="match status" value="1"/>
</dbReference>
<evidence type="ECO:0000313" key="18">
    <source>
        <dbReference type="Proteomes" id="UP000295565"/>
    </source>
</evidence>
<feature type="domain" description="Histidine kinase" evidence="16">
    <location>
        <begin position="388"/>
        <end position="598"/>
    </location>
</feature>
<dbReference type="RefSeq" id="WP_131913788.1">
    <property type="nucleotide sequence ID" value="NZ_OU594967.1"/>
</dbReference>
<dbReference type="CDD" id="cd00082">
    <property type="entry name" value="HisKA"/>
    <property type="match status" value="1"/>
</dbReference>
<keyword evidence="11 15" id="KW-1133">Transmembrane helix</keyword>
<dbReference type="EC" id="2.7.13.3" evidence="3"/>
<evidence type="ECO:0000256" key="5">
    <source>
        <dbReference type="ARBA" id="ARBA00022553"/>
    </source>
</evidence>
<evidence type="ECO:0000256" key="11">
    <source>
        <dbReference type="ARBA" id="ARBA00022989"/>
    </source>
</evidence>
<dbReference type="InterPro" id="IPR033479">
    <property type="entry name" value="dCache_1"/>
</dbReference>
<dbReference type="PROSITE" id="PS50109">
    <property type="entry name" value="HIS_KIN"/>
    <property type="match status" value="1"/>
</dbReference>
<dbReference type="InterPro" id="IPR003594">
    <property type="entry name" value="HATPase_dom"/>
</dbReference>
<dbReference type="Pfam" id="PF02743">
    <property type="entry name" value="dCache_1"/>
    <property type="match status" value="1"/>
</dbReference>
<dbReference type="OrthoDB" id="1931120at2"/>
<dbReference type="GO" id="GO:0005524">
    <property type="term" value="F:ATP binding"/>
    <property type="evidence" value="ECO:0007669"/>
    <property type="project" value="UniProtKB-KW"/>
</dbReference>
<dbReference type="Gene3D" id="3.30.565.10">
    <property type="entry name" value="Histidine kinase-like ATPase, C-terminal domain"/>
    <property type="match status" value="1"/>
</dbReference>
<evidence type="ECO:0000256" key="14">
    <source>
        <dbReference type="SAM" id="Coils"/>
    </source>
</evidence>
<keyword evidence="4" id="KW-1003">Cell membrane</keyword>
<comment type="caution">
    <text evidence="17">The sequence shown here is derived from an EMBL/GenBank/DDBJ whole genome shotgun (WGS) entry which is preliminary data.</text>
</comment>
<dbReference type="InterPro" id="IPR036890">
    <property type="entry name" value="HATPase_C_sf"/>
</dbReference>
<dbReference type="PIRSF" id="PIRSF036431">
    <property type="entry name" value="STHK_DctB"/>
    <property type="match status" value="1"/>
</dbReference>
<keyword evidence="7 15" id="KW-0812">Transmembrane</keyword>
<sequence length="600" mass="68072">MGKSKKQFELLTLIRFGSYLALWLLVMLAVALTTSHQKRQQHQIELTAELNRMEQNIVQELARFTHLPRLGAAHPKLQQIENVIPHSKRSIELSKLLKKLNRLQGSDVTYLLNRKAQTIASSNYEQKDSFVGDNYAYRPYFQQAIRGEDGHYIALGSRSGKRGYYFSAPVYHAGQIVGVLVLKVRLSIIGSSWQYTNADYLVCDENGVIFYASRKYWLYHSLKTLPKDVQAKLLASRQYGKNHISAIASGKSSPNTLELYDAHGQLQRFQSVSQQLEQPKWKLYALLANQFPWQAVLRAELATFFIGLLVMLILHYWQNLRDRRLLLAKLNQQLEQKVAQRTRQLTNSNNQLKQALLRYQQTSQTLKQTEAELKQAAKLAMLGELSAGLNHELNQPLTAILTYAQNSQKLLTRNQLALVDDNLSQIVRAAGLMRDIIARFKIFARKSEPVTQLTAVKEVIKAAVTLLHNRFLRIGVLPQLELDDPLWVNVDPVQLEQVLINLLNNAIDALSSEYAPQIGIQSYQKDDTVYIKVWDNGCGLQDEQLDALFDPFYTTKKQGLGLGTTISQRIIEGFNGKLSAHQHPNGGACFVIQLPVASDR</sequence>
<evidence type="ECO:0000256" key="15">
    <source>
        <dbReference type="SAM" id="Phobius"/>
    </source>
</evidence>
<evidence type="ECO:0000256" key="12">
    <source>
        <dbReference type="ARBA" id="ARBA00023012"/>
    </source>
</evidence>
<comment type="subcellular location">
    <subcellularLocation>
        <location evidence="2">Cell membrane</location>
        <topology evidence="2">Multi-pass membrane protein</topology>
    </subcellularLocation>
</comment>
<keyword evidence="14" id="KW-0175">Coiled coil</keyword>
<protein>
    <recommendedName>
        <fullName evidence="3">histidine kinase</fullName>
        <ecNumber evidence="3">2.7.13.3</ecNumber>
    </recommendedName>
</protein>
<dbReference type="InterPro" id="IPR005467">
    <property type="entry name" value="His_kinase_dom"/>
</dbReference>